<gene>
    <name evidence="3" type="ORF">KC19_VG179200</name>
</gene>
<dbReference type="AlphaFoldDB" id="A0A8T0HRI0"/>
<name>A0A8T0HRI0_CERPU</name>
<dbReference type="GO" id="GO:0003899">
    <property type="term" value="F:DNA-directed RNA polymerase activity"/>
    <property type="evidence" value="ECO:0007669"/>
    <property type="project" value="UniProtKB-EC"/>
</dbReference>
<sequence>MVVKYERILLRHNTFADDVPVVVVLKAMGIESDHEIVQMVGRDPKYAGILNPSLQECAALKIYTSYQALEIYTIY</sequence>
<organism evidence="3 4">
    <name type="scientific">Ceratodon purpureus</name>
    <name type="common">Fire moss</name>
    <name type="synonym">Dicranum purpureum</name>
    <dbReference type="NCBI Taxonomy" id="3225"/>
    <lineage>
        <taxon>Eukaryota</taxon>
        <taxon>Viridiplantae</taxon>
        <taxon>Streptophyta</taxon>
        <taxon>Embryophyta</taxon>
        <taxon>Bryophyta</taxon>
        <taxon>Bryophytina</taxon>
        <taxon>Bryopsida</taxon>
        <taxon>Dicranidae</taxon>
        <taxon>Pseudoditrichales</taxon>
        <taxon>Ditrichaceae</taxon>
        <taxon>Ceratodon</taxon>
    </lineage>
</organism>
<reference evidence="3" key="1">
    <citation type="submission" date="2020-06" db="EMBL/GenBank/DDBJ databases">
        <title>WGS assembly of Ceratodon purpureus strain R40.</title>
        <authorList>
            <person name="Carey S.B."/>
            <person name="Jenkins J."/>
            <person name="Shu S."/>
            <person name="Lovell J.T."/>
            <person name="Sreedasyam A."/>
            <person name="Maumus F."/>
            <person name="Tiley G.P."/>
            <person name="Fernandez-Pozo N."/>
            <person name="Barry K."/>
            <person name="Chen C."/>
            <person name="Wang M."/>
            <person name="Lipzen A."/>
            <person name="Daum C."/>
            <person name="Saski C.A."/>
            <person name="Payton A.C."/>
            <person name="Mcbreen J.C."/>
            <person name="Conrad R.E."/>
            <person name="Kollar L.M."/>
            <person name="Olsson S."/>
            <person name="Huttunen S."/>
            <person name="Landis J.B."/>
            <person name="Wickett N.J."/>
            <person name="Johnson M.G."/>
            <person name="Rensing S.A."/>
            <person name="Grimwood J."/>
            <person name="Schmutz J."/>
            <person name="Mcdaniel S.F."/>
        </authorList>
    </citation>
    <scope>NUCLEOTIDE SEQUENCE</scope>
    <source>
        <strain evidence="3">R40</strain>
    </source>
</reference>
<evidence type="ECO:0000313" key="3">
    <source>
        <dbReference type="EMBL" id="KAG0573446.1"/>
    </source>
</evidence>
<dbReference type="InterPro" id="IPR037034">
    <property type="entry name" value="RNA_pol_Rpb2_2_sf"/>
</dbReference>
<evidence type="ECO:0000259" key="2">
    <source>
        <dbReference type="Pfam" id="PF04561"/>
    </source>
</evidence>
<dbReference type="Gene3D" id="3.90.1110.10">
    <property type="entry name" value="RNA polymerase Rpb2, domain 2"/>
    <property type="match status" value="1"/>
</dbReference>
<dbReference type="Pfam" id="PF04561">
    <property type="entry name" value="RNA_pol_Rpb2_2"/>
    <property type="match status" value="1"/>
</dbReference>
<proteinExistence type="predicted"/>
<dbReference type="Proteomes" id="UP000822688">
    <property type="component" value="Chromosome V"/>
</dbReference>
<dbReference type="GO" id="GO:0003677">
    <property type="term" value="F:DNA binding"/>
    <property type="evidence" value="ECO:0007669"/>
    <property type="project" value="InterPro"/>
</dbReference>
<keyword evidence="4" id="KW-1185">Reference proteome</keyword>
<evidence type="ECO:0000313" key="4">
    <source>
        <dbReference type="Proteomes" id="UP000822688"/>
    </source>
</evidence>
<accession>A0A8T0HRI0</accession>
<protein>
    <recommendedName>
        <fullName evidence="2">RNA polymerase Rpb2 domain-containing protein</fullName>
    </recommendedName>
</protein>
<feature type="domain" description="RNA polymerase Rpb2" evidence="2">
    <location>
        <begin position="12"/>
        <end position="70"/>
    </location>
</feature>
<dbReference type="EMBL" id="CM026426">
    <property type="protein sequence ID" value="KAG0573446.1"/>
    <property type="molecule type" value="Genomic_DNA"/>
</dbReference>
<dbReference type="InterPro" id="IPR007642">
    <property type="entry name" value="RNA_pol_Rpb2_2"/>
</dbReference>
<evidence type="ECO:0000256" key="1">
    <source>
        <dbReference type="ARBA" id="ARBA00048552"/>
    </source>
</evidence>
<dbReference type="GO" id="GO:0006351">
    <property type="term" value="P:DNA-templated transcription"/>
    <property type="evidence" value="ECO:0007669"/>
    <property type="project" value="InterPro"/>
</dbReference>
<comment type="catalytic activity">
    <reaction evidence="1">
        <text>RNA(n) + a ribonucleoside 5'-triphosphate = RNA(n+1) + diphosphate</text>
        <dbReference type="Rhea" id="RHEA:21248"/>
        <dbReference type="Rhea" id="RHEA-COMP:14527"/>
        <dbReference type="Rhea" id="RHEA-COMP:17342"/>
        <dbReference type="ChEBI" id="CHEBI:33019"/>
        <dbReference type="ChEBI" id="CHEBI:61557"/>
        <dbReference type="ChEBI" id="CHEBI:140395"/>
        <dbReference type="EC" id="2.7.7.6"/>
    </reaction>
</comment>
<dbReference type="SUPFAM" id="SSF64484">
    <property type="entry name" value="beta and beta-prime subunits of DNA dependent RNA-polymerase"/>
    <property type="match status" value="1"/>
</dbReference>
<comment type="caution">
    <text evidence="3">The sequence shown here is derived from an EMBL/GenBank/DDBJ whole genome shotgun (WGS) entry which is preliminary data.</text>
</comment>